<keyword evidence="9" id="KW-0106">Calcium</keyword>
<sequence>MLGTPENANTLGIIPCAISWLFKGINEQKQKTGARFSVRVSALEVCGPTNQMRDLLAGYANALHSGVALDGLAAPVTAPCAVWGAQPARSLHRRRPPRPEYEPTTHFHTLLCPLTRMIDAFGCHHQPSLRNAPGQRPSRVMSQRCPTRTSGAQESYHADSEQSPGVYLRDDPLFGNQPPHCELRVPTAEKAAHYLDAAVECRAPTREDSRDSHLLFTLHVYQYSVAGKGGVAGGRSRLHLIDLGNSERGKASGGIPLSGVGNILLAIFNGQKHLPYKEHKLTQLLKDCLSSLTCHAAMIAHVSPFAQNYSDTLTTVQLASRIHRMRRRRIKFVSAATGNGSGGSSGEEPTRTTGTSSEPDPSSSDLSADTVIYVGPADDATDGEHPPVYIPSLNSGDNRCSMSKALRGSSAEQRPSKVPTKCEDKLQSHRPSIKNSCQSNKTSPAHTNSPKSSPSRGSAAKIKPDTVKHSVNGASDEQWIDGPRISKSKVAEARHLMKEPCHVKKRETWIDGPMQAETAAGYGYMDSHKKNMIRKWVEHQTSQIQRSKYVHPRVQDPKTYKEPLKEFTQFKTYEDEVVKPLDTKKQENVEESVIRTGLKLTTVKNDVIPECHTPEERDAANPDGEEDLEDEEEAVEIPPALPLIQPLSSREVSLESLDMLLKERMLSNAEYNNYQNNSYEDNIGSDEDEVLEIIEVEEPLEPVPTQDCCLQVTEEDIALCMGYIENPLPEVDQENPLDHPLRILSQENLTVVSTFTDSMSVYTDLERILPRHRYDPRYGLCNDDYEDPDNPYPRNGNLDETTQKKFDQLARLHQLYTNRLAKANVANSETYQQQKQNHRTLSRCESLSLTDMLYGGVQDNGSIYSEPAYVQEKFCENCKINMSRPATAQNWYTDMYLSASTQDLSEKKSDGLGGRFQRYCHNYSTDHNLAYLRHPDGASNPNLREESRVQGNGASTSETSNPAAIPPLPPPNSLPSVERMNRAILSIESGVTAIKLTQKSEGYDSGHDSTPRTSKHSPAAISRRAESGYDSVVRDSESSSIDSDTSRLSHNLHGRRGKCKHKHEKSFCSWFLNPFTSYFDCYKASVVQSDTNLSLLYDHNVREAIQLPKDNDVSSPEIKLRVPVVFYGTRFNTIFVNSNGLLSFQTEIPNFFNIEFPLDYPLIAPFYTNVDTRDAGSVSYYETNNTVLLRRATDNVREYFSDEEDFQAKSLFIVTWFGVGYYNRGTNKTNTYQVVVINDGEKSFVELLYPKNGIQWIQGTGDESGLPDARAQAGFISVDGKIFTLPGSGTEQVRNLEVWSNIDLPGQFMYRVDGNDVATPDLILDELRSEDSPLTCADAPTYCHVEARCTDYEEGFCCQCKKQYYGNGRFCVKKDVPLRVNGKINGRINDERLENLDLQSYIVMVDGRAYTAISKIPEPIGFDVQSLQILGGVIGYVFAKPIRNAQNGYQFTGGVFNHTATIKFLNTSQTVTIKQKYLGLDVFDQLRLEANIQGQIPNLPFDSKIVIDEYQEQYTQTRPGVIQMSSTRSFKYNNEHNEEVALYYDIEQVYTFDYCKFENTSVGETWKLKVGKNFISYESKEQIIRFGLTNKIMPLGDIDPCEEGRSQCMPNSACVVNDDSFRCVCNPGYQHLYLGNETVCADVDECQSGLHSCDYNAQCINEIGAYSCQCNPGFTGNGRVCENEYSCESVKCPENAECVESNRVAMCRCSQGFTGDGQTCTALVDQSCHTNNNCDQFGFCTIDPQTNRYYCACLPGYEGDGYRCRKVTVENVTEAAVQKEIQRCLLGVCWCPEGYTSEKGTSYCIPKGEETTSVLPETTTDTNVTCNVLNNCHRDAQCIYSAESESFSCICNQGFAGDGFSCEQSTVSCTQVNNCDSHATCLYDESLGKSKCVCNPGYQGDGFNCTITAICTSNSNCTATEECLYTSSQRYECVCKEGYVRDSQNQCVKPSTCGGGSCVENAECLYDDNYQLHYCSCKSGYMGDGITECKPRPIGCNIENKCGLHATCEYDPSTSLYQCQCERGYYGDGFVCYTEINCHVDPTLCDPQASCITDANRRYICQCSTGYSGNGTYCRRNPTHEGNFLLLNQGMATLKIPFEPSKKNLGKPIQIKYFQTAVGLDIDCFEGRVYWSDISGMAIRSSTYNGSAKSDFITQGIGSPEGLAVDWVSRNIYWTDSTKDTVEVASVEGKRRRVLFDTNLVNPRGIAVHPQRGKIFWTDWDRKHPKIEWANADGTGRAVFLQGESVSLPNSLTIDYETEQLCYADAGTKKIECVDIDSKIKQTIATNCTYPFGITVTDKHIYWSDWITKKIERVEKNTLTRLPPLQVPLGGSGNKLFGLVAVPQSCPTLTNVCQYYKDQCPADHICLPNGTGSRTCVCTFKADTAETPSCTL</sequence>
<dbReference type="PRINTS" id="PR00380">
    <property type="entry name" value="KINESINHEAVY"/>
</dbReference>
<dbReference type="Pfam" id="PF07645">
    <property type="entry name" value="EGF_CA"/>
    <property type="match status" value="1"/>
</dbReference>
<dbReference type="InterPro" id="IPR000742">
    <property type="entry name" value="EGF"/>
</dbReference>
<feature type="domain" description="EGF-like" evidence="20">
    <location>
        <begin position="1949"/>
        <end position="1990"/>
    </location>
</feature>
<dbReference type="InterPro" id="IPR001752">
    <property type="entry name" value="Kinesin_motor_dom"/>
</dbReference>
<dbReference type="InterPro" id="IPR027640">
    <property type="entry name" value="Kinesin-like_fam"/>
</dbReference>
<dbReference type="PROSITE" id="PS01186">
    <property type="entry name" value="EGF_2"/>
    <property type="match status" value="7"/>
</dbReference>
<evidence type="ECO:0000256" key="5">
    <source>
        <dbReference type="ARBA" id="ARBA00022536"/>
    </source>
</evidence>
<dbReference type="EMBL" id="JABDTM020026976">
    <property type="protein sequence ID" value="KAH0811197.1"/>
    <property type="molecule type" value="Genomic_DNA"/>
</dbReference>
<keyword evidence="14" id="KW-0325">Glycoprotein</keyword>
<feature type="domain" description="EGF-like" evidence="20">
    <location>
        <begin position="1992"/>
        <end position="2031"/>
    </location>
</feature>
<evidence type="ECO:0000259" key="23">
    <source>
        <dbReference type="PROSITE" id="PS51220"/>
    </source>
</evidence>
<dbReference type="GO" id="GO:0007160">
    <property type="term" value="P:cell-matrix adhesion"/>
    <property type="evidence" value="ECO:0007669"/>
    <property type="project" value="InterPro"/>
</dbReference>
<keyword evidence="10" id="KW-0067">ATP-binding</keyword>
<evidence type="ECO:0000256" key="7">
    <source>
        <dbReference type="ARBA" id="ARBA00022737"/>
    </source>
</evidence>
<dbReference type="PROSITE" id="PS50067">
    <property type="entry name" value="KINESIN_MOTOR_2"/>
    <property type="match status" value="1"/>
</dbReference>
<evidence type="ECO:0000259" key="21">
    <source>
        <dbReference type="PROSITE" id="PS50067"/>
    </source>
</evidence>
<feature type="compositionally biased region" description="Low complexity" evidence="19">
    <location>
        <begin position="1038"/>
        <end position="1049"/>
    </location>
</feature>
<keyword evidence="15" id="KW-0963">Cytoplasm</keyword>
<feature type="domain" description="Nidogen G2 beta-barrel" evidence="22">
    <location>
        <begin position="1376"/>
        <end position="1602"/>
    </location>
</feature>
<feature type="domain" description="NIDO" evidence="23">
    <location>
        <begin position="1165"/>
        <end position="1315"/>
    </location>
</feature>
<keyword evidence="3" id="KW-0964">Secreted</keyword>
<feature type="domain" description="EGF-like" evidence="20">
    <location>
        <begin position="1822"/>
        <end position="1863"/>
    </location>
</feature>
<reference evidence="24" key="2">
    <citation type="submission" date="2021-08" db="EMBL/GenBank/DDBJ databases">
        <authorList>
            <person name="Eriksson T."/>
        </authorList>
    </citation>
    <scope>NUCLEOTIDE SEQUENCE</scope>
    <source>
        <strain evidence="24">Stoneville</strain>
        <tissue evidence="24">Whole head</tissue>
    </source>
</reference>
<dbReference type="InterPro" id="IPR024731">
    <property type="entry name" value="NELL2-like_EGF"/>
</dbReference>
<feature type="domain" description="EGF-like" evidence="20">
    <location>
        <begin position="1865"/>
        <end position="1906"/>
    </location>
</feature>
<feature type="repeat" description="LDL-receptor class B" evidence="18">
    <location>
        <begin position="2170"/>
        <end position="2212"/>
    </location>
</feature>
<feature type="disulfide bond" evidence="16">
    <location>
        <begin position="1958"/>
        <end position="1975"/>
    </location>
</feature>
<dbReference type="Gene3D" id="3.40.850.10">
    <property type="entry name" value="Kinesin motor domain"/>
    <property type="match status" value="1"/>
</dbReference>
<keyword evidence="12" id="KW-0130">Cell adhesion</keyword>
<feature type="disulfide bond" evidence="16">
    <location>
        <begin position="1875"/>
        <end position="1892"/>
    </location>
</feature>
<dbReference type="Pfam" id="PF07474">
    <property type="entry name" value="G2F"/>
    <property type="match status" value="1"/>
</dbReference>
<dbReference type="SMART" id="SM00181">
    <property type="entry name" value="EGF"/>
    <property type="match status" value="11"/>
</dbReference>
<evidence type="ECO:0000256" key="2">
    <source>
        <dbReference type="ARBA" id="ARBA00004302"/>
    </source>
</evidence>
<keyword evidence="13 16" id="KW-1015">Disulfide bond</keyword>
<dbReference type="SMART" id="SM00682">
    <property type="entry name" value="G2F"/>
    <property type="match status" value="1"/>
</dbReference>
<feature type="disulfide bond" evidence="16">
    <location>
        <begin position="1734"/>
        <end position="1751"/>
    </location>
</feature>
<organism evidence="24 25">
    <name type="scientific">Tenebrio molitor</name>
    <name type="common">Yellow mealworm beetle</name>
    <dbReference type="NCBI Taxonomy" id="7067"/>
    <lineage>
        <taxon>Eukaryota</taxon>
        <taxon>Metazoa</taxon>
        <taxon>Ecdysozoa</taxon>
        <taxon>Arthropoda</taxon>
        <taxon>Hexapoda</taxon>
        <taxon>Insecta</taxon>
        <taxon>Pterygota</taxon>
        <taxon>Neoptera</taxon>
        <taxon>Endopterygota</taxon>
        <taxon>Coleoptera</taxon>
        <taxon>Polyphaga</taxon>
        <taxon>Cucujiformia</taxon>
        <taxon>Tenebrionidae</taxon>
        <taxon>Tenebrio</taxon>
    </lineage>
</organism>
<dbReference type="GO" id="GO:0007018">
    <property type="term" value="P:microtubule-based movement"/>
    <property type="evidence" value="ECO:0007669"/>
    <property type="project" value="InterPro"/>
</dbReference>
<evidence type="ECO:0000256" key="13">
    <source>
        <dbReference type="ARBA" id="ARBA00023157"/>
    </source>
</evidence>
<feature type="disulfide bond" evidence="16">
    <location>
        <begin position="1832"/>
        <end position="1849"/>
    </location>
</feature>
<dbReference type="InterPro" id="IPR000033">
    <property type="entry name" value="LDLR_classB_rpt"/>
</dbReference>
<dbReference type="GO" id="GO:0005509">
    <property type="term" value="F:calcium ion binding"/>
    <property type="evidence" value="ECO:0007669"/>
    <property type="project" value="InterPro"/>
</dbReference>
<feature type="domain" description="EGF-like" evidence="20">
    <location>
        <begin position="1597"/>
        <end position="1635"/>
    </location>
</feature>
<feature type="domain" description="EGF-like" evidence="20">
    <location>
        <begin position="1724"/>
        <end position="1765"/>
    </location>
</feature>
<feature type="compositionally biased region" description="Basic and acidic residues" evidence="19">
    <location>
        <begin position="1023"/>
        <end position="1037"/>
    </location>
</feature>
<evidence type="ECO:0000256" key="8">
    <source>
        <dbReference type="ARBA" id="ARBA00022741"/>
    </source>
</evidence>
<keyword evidence="11" id="KW-0084">Basement membrane</keyword>
<evidence type="ECO:0000256" key="3">
    <source>
        <dbReference type="ARBA" id="ARBA00022525"/>
    </source>
</evidence>
<dbReference type="SMART" id="SM00129">
    <property type="entry name" value="KISc"/>
    <property type="match status" value="1"/>
</dbReference>
<dbReference type="PANTHER" id="PTHR21608:SF7">
    <property type="entry name" value="KINESIN-LIKE PROTEIN CG14535"/>
    <property type="match status" value="1"/>
</dbReference>
<keyword evidence="6" id="KW-0732">Signal</keyword>
<reference evidence="24" key="1">
    <citation type="journal article" date="2020" name="J Insects Food Feed">
        <title>The yellow mealworm (Tenebrio molitor) genome: a resource for the emerging insects as food and feed industry.</title>
        <authorList>
            <person name="Eriksson T."/>
            <person name="Andere A."/>
            <person name="Kelstrup H."/>
            <person name="Emery V."/>
            <person name="Picard C."/>
        </authorList>
    </citation>
    <scope>NUCLEOTIDE SEQUENCE</scope>
    <source>
        <strain evidence="24">Stoneville</strain>
        <tissue evidence="24">Whole head</tissue>
    </source>
</reference>
<feature type="region of interest" description="Disordered" evidence="19">
    <location>
        <begin position="333"/>
        <end position="469"/>
    </location>
</feature>
<feature type="domain" description="EGF-like" evidence="20">
    <location>
        <begin position="1683"/>
        <end position="1721"/>
    </location>
</feature>
<dbReference type="SMART" id="SM00135">
    <property type="entry name" value="LY"/>
    <property type="match status" value="5"/>
</dbReference>
<evidence type="ECO:0000259" key="22">
    <source>
        <dbReference type="PROSITE" id="PS50993"/>
    </source>
</evidence>
<dbReference type="Gene3D" id="2.10.25.10">
    <property type="entry name" value="Laminin"/>
    <property type="match status" value="7"/>
</dbReference>
<dbReference type="PROSITE" id="PS51220">
    <property type="entry name" value="NIDO"/>
    <property type="match status" value="1"/>
</dbReference>
<dbReference type="InterPro" id="IPR011042">
    <property type="entry name" value="6-blade_b-propeller_TolB-like"/>
</dbReference>
<keyword evidence="8" id="KW-0547">Nucleotide-binding</keyword>
<dbReference type="Proteomes" id="UP000719412">
    <property type="component" value="Unassembled WGS sequence"/>
</dbReference>
<keyword evidence="15" id="KW-0206">Cytoskeleton</keyword>
<evidence type="ECO:0000256" key="14">
    <source>
        <dbReference type="ARBA" id="ARBA00023180"/>
    </source>
</evidence>
<accession>A0A8J6HB69</accession>
<evidence type="ECO:0000313" key="25">
    <source>
        <dbReference type="Proteomes" id="UP000719412"/>
    </source>
</evidence>
<feature type="region of interest" description="Disordered" evidence="19">
    <location>
        <begin position="611"/>
        <end position="633"/>
    </location>
</feature>
<dbReference type="PROSITE" id="PS50026">
    <property type="entry name" value="EGF_3"/>
    <property type="match status" value="9"/>
</dbReference>
<feature type="compositionally biased region" description="Pro residues" evidence="19">
    <location>
        <begin position="964"/>
        <end position="973"/>
    </location>
</feature>
<evidence type="ECO:0000256" key="11">
    <source>
        <dbReference type="ARBA" id="ARBA00022869"/>
    </source>
</evidence>
<dbReference type="Pfam" id="PF12947">
    <property type="entry name" value="EGF_3"/>
    <property type="match status" value="2"/>
</dbReference>
<dbReference type="GO" id="GO:0008017">
    <property type="term" value="F:microtubule binding"/>
    <property type="evidence" value="ECO:0007669"/>
    <property type="project" value="InterPro"/>
</dbReference>
<feature type="compositionally biased region" description="Polar residues" evidence="19">
    <location>
        <begin position="392"/>
        <end position="401"/>
    </location>
</feature>
<feature type="compositionally biased region" description="Polar residues" evidence="19">
    <location>
        <begin position="949"/>
        <end position="959"/>
    </location>
</feature>
<dbReference type="InterPro" id="IPR001881">
    <property type="entry name" value="EGF-like_Ca-bd_dom"/>
</dbReference>
<dbReference type="InterPro" id="IPR009017">
    <property type="entry name" value="GFP"/>
</dbReference>
<evidence type="ECO:0000256" key="12">
    <source>
        <dbReference type="ARBA" id="ARBA00022889"/>
    </source>
</evidence>
<comment type="similarity">
    <text evidence="17">Belongs to the TRAFAC class myosin-kinesin ATPase superfamily. Kinesin family.</text>
</comment>
<feature type="region of interest" description="Disordered" evidence="19">
    <location>
        <begin position="129"/>
        <end position="164"/>
    </location>
</feature>
<dbReference type="InterPro" id="IPR009030">
    <property type="entry name" value="Growth_fac_rcpt_cys_sf"/>
</dbReference>
<dbReference type="CDD" id="cd00255">
    <property type="entry name" value="nidG2"/>
    <property type="match status" value="1"/>
</dbReference>
<evidence type="ECO:0000256" key="1">
    <source>
        <dbReference type="ARBA" id="ARBA00004245"/>
    </source>
</evidence>
<evidence type="ECO:0000313" key="24">
    <source>
        <dbReference type="EMBL" id="KAH0811197.1"/>
    </source>
</evidence>
<keyword evidence="7" id="KW-0677">Repeat</keyword>
<dbReference type="SMART" id="SM00179">
    <property type="entry name" value="EGF_CA"/>
    <property type="match status" value="3"/>
</dbReference>
<dbReference type="FunFam" id="2.10.25.10:FF:000038">
    <property type="entry name" value="Fibrillin 2"/>
    <property type="match status" value="1"/>
</dbReference>
<evidence type="ECO:0000256" key="19">
    <source>
        <dbReference type="SAM" id="MobiDB-lite"/>
    </source>
</evidence>
<dbReference type="CDD" id="cd00054">
    <property type="entry name" value="EGF_CA"/>
    <property type="match status" value="2"/>
</dbReference>
<dbReference type="PANTHER" id="PTHR21608">
    <property type="entry name" value="KINESIN-LIKE PROTEIN CG14535"/>
    <property type="match status" value="1"/>
</dbReference>
<feature type="compositionally biased region" description="Polar residues" evidence="19">
    <location>
        <begin position="429"/>
        <end position="456"/>
    </location>
</feature>
<dbReference type="SUPFAM" id="SSF63825">
    <property type="entry name" value="YWTD domain"/>
    <property type="match status" value="1"/>
</dbReference>
<evidence type="ECO:0000259" key="20">
    <source>
        <dbReference type="PROSITE" id="PS50026"/>
    </source>
</evidence>
<evidence type="ECO:0000256" key="18">
    <source>
        <dbReference type="PROSITE-ProRule" id="PRU00461"/>
    </source>
</evidence>
<feature type="compositionally biased region" description="Acidic residues" evidence="19">
    <location>
        <begin position="623"/>
        <end position="633"/>
    </location>
</feature>
<dbReference type="InterPro" id="IPR006605">
    <property type="entry name" value="G2_nidogen/fibulin_G2F"/>
</dbReference>
<dbReference type="Gene3D" id="2.40.155.10">
    <property type="entry name" value="Green fluorescent protein"/>
    <property type="match status" value="1"/>
</dbReference>
<feature type="compositionally biased region" description="Basic and acidic residues" evidence="19">
    <location>
        <begin position="611"/>
        <end position="620"/>
    </location>
</feature>
<proteinExistence type="inferred from homology"/>
<feature type="compositionally biased region" description="Low complexity" evidence="19">
    <location>
        <begin position="351"/>
        <end position="367"/>
    </location>
</feature>
<dbReference type="PROSITE" id="PS00010">
    <property type="entry name" value="ASX_HYDROXYL"/>
    <property type="match status" value="1"/>
</dbReference>
<feature type="repeat" description="LDL-receptor class B" evidence="18">
    <location>
        <begin position="2213"/>
        <end position="2258"/>
    </location>
</feature>
<evidence type="ECO:0000256" key="6">
    <source>
        <dbReference type="ARBA" id="ARBA00022729"/>
    </source>
</evidence>
<evidence type="ECO:0000256" key="10">
    <source>
        <dbReference type="ARBA" id="ARBA00022840"/>
    </source>
</evidence>
<evidence type="ECO:0000256" key="9">
    <source>
        <dbReference type="ARBA" id="ARBA00022837"/>
    </source>
</evidence>
<feature type="region of interest" description="Disordered" evidence="19">
    <location>
        <begin position="1000"/>
        <end position="1055"/>
    </location>
</feature>
<evidence type="ECO:0000256" key="4">
    <source>
        <dbReference type="ARBA" id="ARBA00022530"/>
    </source>
</evidence>
<comment type="subcellular location">
    <subcellularLocation>
        <location evidence="1">Cytoplasm</location>
        <location evidence="1">Cytoskeleton</location>
    </subcellularLocation>
    <subcellularLocation>
        <location evidence="2">Secreted</location>
        <location evidence="2">Extracellular space</location>
        <location evidence="2">Extracellular matrix</location>
        <location evidence="2">Basement membrane</location>
    </subcellularLocation>
</comment>
<dbReference type="InterPro" id="IPR018097">
    <property type="entry name" value="EGF_Ca-bd_CS"/>
</dbReference>
<name>A0A8J6HB69_TENMO</name>
<keyword evidence="5 16" id="KW-0245">EGF-like domain</keyword>
<dbReference type="Gene3D" id="2.120.10.30">
    <property type="entry name" value="TolB, C-terminal domain"/>
    <property type="match status" value="1"/>
</dbReference>
<dbReference type="FunFam" id="2.120.10.30:FF:000241">
    <property type="entry name" value="Low-density lipoprotein receptor-related protein 6"/>
    <property type="match status" value="1"/>
</dbReference>
<dbReference type="PROSITE" id="PS51120">
    <property type="entry name" value="LDLRB"/>
    <property type="match status" value="3"/>
</dbReference>
<evidence type="ECO:0000256" key="15">
    <source>
        <dbReference type="ARBA" id="ARBA00023212"/>
    </source>
</evidence>
<dbReference type="CDD" id="cd19941">
    <property type="entry name" value="TIL"/>
    <property type="match status" value="1"/>
</dbReference>
<keyword evidence="25" id="KW-1185">Reference proteome</keyword>
<dbReference type="SUPFAM" id="SSF54511">
    <property type="entry name" value="GFP-like"/>
    <property type="match status" value="1"/>
</dbReference>
<evidence type="ECO:0000256" key="17">
    <source>
        <dbReference type="PROSITE-ProRule" id="PRU00283"/>
    </source>
</evidence>
<dbReference type="InterPro" id="IPR049883">
    <property type="entry name" value="NOTCH1_EGF-like"/>
</dbReference>
<dbReference type="SMART" id="SM00539">
    <property type="entry name" value="NIDO"/>
    <property type="match status" value="1"/>
</dbReference>
<keyword evidence="4" id="KW-0272">Extracellular matrix</keyword>
<dbReference type="GO" id="GO:0005524">
    <property type="term" value="F:ATP binding"/>
    <property type="evidence" value="ECO:0007669"/>
    <property type="project" value="UniProtKB-KW"/>
</dbReference>
<dbReference type="Pfam" id="PF00225">
    <property type="entry name" value="Kinesin"/>
    <property type="match status" value="1"/>
</dbReference>
<dbReference type="SUPFAM" id="SSF57184">
    <property type="entry name" value="Growth factor receptor domain"/>
    <property type="match status" value="2"/>
</dbReference>
<dbReference type="PROSITE" id="PS50993">
    <property type="entry name" value="NIDOGEN_G2"/>
    <property type="match status" value="1"/>
</dbReference>
<dbReference type="InterPro" id="IPR000152">
    <property type="entry name" value="EGF-type_Asp/Asn_hydroxyl_site"/>
</dbReference>
<protein>
    <submittedName>
        <fullName evidence="24">Uncharacterized protein</fullName>
    </submittedName>
</protein>
<dbReference type="SUPFAM" id="SSF52540">
    <property type="entry name" value="P-loop containing nucleoside triphosphate hydrolases"/>
    <property type="match status" value="1"/>
</dbReference>
<feature type="compositionally biased region" description="Basic and acidic residues" evidence="19">
    <location>
        <begin position="1001"/>
        <end position="1010"/>
    </location>
</feature>
<dbReference type="Pfam" id="PF00058">
    <property type="entry name" value="Ldl_recept_b"/>
    <property type="match status" value="2"/>
</dbReference>
<comment type="caution">
    <text evidence="24">The sequence shown here is derived from an EMBL/GenBank/DDBJ whole genome shotgun (WGS) entry which is preliminary data.</text>
</comment>
<dbReference type="InterPro" id="IPR027417">
    <property type="entry name" value="P-loop_NTPase"/>
</dbReference>
<feature type="region of interest" description="Disordered" evidence="19">
    <location>
        <begin position="931"/>
        <end position="976"/>
    </location>
</feature>
<dbReference type="InterPro" id="IPR003886">
    <property type="entry name" value="NIDO_dom"/>
</dbReference>
<dbReference type="GO" id="GO:0003777">
    <property type="term" value="F:microtubule motor activity"/>
    <property type="evidence" value="ECO:0007669"/>
    <property type="project" value="InterPro"/>
</dbReference>
<comment type="caution">
    <text evidence="16">Lacks conserved residue(s) required for the propagation of feature annotation.</text>
</comment>
<dbReference type="Pfam" id="PF06119">
    <property type="entry name" value="NIDO"/>
    <property type="match status" value="1"/>
</dbReference>
<feature type="compositionally biased region" description="Polar residues" evidence="19">
    <location>
        <begin position="140"/>
        <end position="153"/>
    </location>
</feature>
<gene>
    <name evidence="24" type="ORF">GEV33_011595</name>
</gene>
<feature type="domain" description="Kinesin motor" evidence="21">
    <location>
        <begin position="1"/>
        <end position="325"/>
    </location>
</feature>
<feature type="domain" description="EGF-like" evidence="20">
    <location>
        <begin position="2034"/>
        <end position="2075"/>
    </location>
</feature>
<feature type="repeat" description="LDL-receptor class B" evidence="18">
    <location>
        <begin position="2127"/>
        <end position="2169"/>
    </location>
</feature>
<feature type="domain" description="EGF-like" evidence="20">
    <location>
        <begin position="1642"/>
        <end position="1682"/>
    </location>
</feature>
<dbReference type="GO" id="GO:0005604">
    <property type="term" value="C:basement membrane"/>
    <property type="evidence" value="ECO:0007669"/>
    <property type="project" value="UniProtKB-SubCell"/>
</dbReference>
<dbReference type="InterPro" id="IPR036961">
    <property type="entry name" value="Kinesin_motor_dom_sf"/>
</dbReference>
<dbReference type="GO" id="GO:0015630">
    <property type="term" value="C:microtubule cytoskeleton"/>
    <property type="evidence" value="ECO:0007669"/>
    <property type="project" value="UniProtKB-ARBA"/>
</dbReference>
<feature type="disulfide bond" evidence="16">
    <location>
        <begin position="2002"/>
        <end position="2019"/>
    </location>
</feature>
<evidence type="ECO:0000256" key="16">
    <source>
        <dbReference type="PROSITE-ProRule" id="PRU00076"/>
    </source>
</evidence>
<dbReference type="PROSITE" id="PS01187">
    <property type="entry name" value="EGF_CA"/>
    <property type="match status" value="1"/>
</dbReference>